<dbReference type="EMBL" id="MT141491">
    <property type="protein sequence ID" value="QJA63164.1"/>
    <property type="molecule type" value="Genomic_DNA"/>
</dbReference>
<evidence type="ECO:0000313" key="3">
    <source>
        <dbReference type="EMBL" id="QJA63164.1"/>
    </source>
</evidence>
<feature type="region of interest" description="Disordered" evidence="2">
    <location>
        <begin position="198"/>
        <end position="238"/>
    </location>
</feature>
<protein>
    <submittedName>
        <fullName evidence="3">Uncharacterized protein</fullName>
    </submittedName>
</protein>
<feature type="compositionally biased region" description="Low complexity" evidence="2">
    <location>
        <begin position="14"/>
        <end position="23"/>
    </location>
</feature>
<sequence length="251" mass="28498">MTIQYRSAAEPALAAATGTAIGKAEAKKKEQEIDWERESEIRANQLKMQLQEQEIAQQFLNEQRGKQIAIDRELRAHEWETEKMVLASQMDFAKREQIRQKKYERLLNQLDEAKTKFIEQNTPEAEQQNIMVDIAKNYEDDGFTEADTILGKERTLEQERKRSEAAEMRREAIAYLGELGNLLPLSQAVTETSKEKARLGESPAAPLTPSAYPGVVAAKPGTTTAQPTPEELRAQNTKEAYEIGKRLGYWD</sequence>
<gene>
    <name evidence="3" type="ORF">MM415B00647_0037</name>
</gene>
<proteinExistence type="predicted"/>
<feature type="compositionally biased region" description="Basic and acidic residues" evidence="2">
    <location>
        <begin position="24"/>
        <end position="34"/>
    </location>
</feature>
<organism evidence="3">
    <name type="scientific">viral metagenome</name>
    <dbReference type="NCBI Taxonomy" id="1070528"/>
    <lineage>
        <taxon>unclassified sequences</taxon>
        <taxon>metagenomes</taxon>
        <taxon>organismal metagenomes</taxon>
    </lineage>
</organism>
<feature type="region of interest" description="Disordered" evidence="2">
    <location>
        <begin position="14"/>
        <end position="34"/>
    </location>
</feature>
<evidence type="ECO:0000256" key="1">
    <source>
        <dbReference type="SAM" id="Coils"/>
    </source>
</evidence>
<dbReference type="AlphaFoldDB" id="A0A6M3J0M4"/>
<name>A0A6M3J0M4_9ZZZZ</name>
<keyword evidence="1" id="KW-0175">Coiled coil</keyword>
<accession>A0A6M3J0M4</accession>
<feature type="coiled-coil region" evidence="1">
    <location>
        <begin position="36"/>
        <end position="63"/>
    </location>
</feature>
<evidence type="ECO:0000256" key="2">
    <source>
        <dbReference type="SAM" id="MobiDB-lite"/>
    </source>
</evidence>
<reference evidence="3" key="1">
    <citation type="submission" date="2020-03" db="EMBL/GenBank/DDBJ databases">
        <title>The deep terrestrial virosphere.</title>
        <authorList>
            <person name="Holmfeldt K."/>
            <person name="Nilsson E."/>
            <person name="Simone D."/>
            <person name="Lopez-Fernandez M."/>
            <person name="Wu X."/>
            <person name="de Brujin I."/>
            <person name="Lundin D."/>
            <person name="Andersson A."/>
            <person name="Bertilsson S."/>
            <person name="Dopson M."/>
        </authorList>
    </citation>
    <scope>NUCLEOTIDE SEQUENCE</scope>
    <source>
        <strain evidence="3">MM415B00647</strain>
    </source>
</reference>